<dbReference type="AlphaFoldDB" id="A0AAP0IYU4"/>
<protein>
    <submittedName>
        <fullName evidence="1">Uncharacterized protein</fullName>
    </submittedName>
</protein>
<accession>A0AAP0IYU4</accession>
<reference evidence="1 2" key="1">
    <citation type="submission" date="2024-01" db="EMBL/GenBank/DDBJ databases">
        <title>Genome assemblies of Stephania.</title>
        <authorList>
            <person name="Yang L."/>
        </authorList>
    </citation>
    <scope>NUCLEOTIDE SEQUENCE [LARGE SCALE GENOMIC DNA]</scope>
    <source>
        <strain evidence="1">QJT</strain>
        <tissue evidence="1">Leaf</tissue>
    </source>
</reference>
<dbReference type="EMBL" id="JBBNAE010000005">
    <property type="protein sequence ID" value="KAK9123690.1"/>
    <property type="molecule type" value="Genomic_DNA"/>
</dbReference>
<comment type="caution">
    <text evidence="1">The sequence shown here is derived from an EMBL/GenBank/DDBJ whole genome shotgun (WGS) entry which is preliminary data.</text>
</comment>
<evidence type="ECO:0000313" key="2">
    <source>
        <dbReference type="Proteomes" id="UP001417504"/>
    </source>
</evidence>
<sequence>MITYNTSNTEEIHPMNHRGIRIELQMPNFWRLSLLSSTRCRRWRRRVQMYHAVPHGVLEAVAHAAKKNIPTARNKTWVVW</sequence>
<name>A0AAP0IYU4_9MAGN</name>
<organism evidence="1 2">
    <name type="scientific">Stephania japonica</name>
    <dbReference type="NCBI Taxonomy" id="461633"/>
    <lineage>
        <taxon>Eukaryota</taxon>
        <taxon>Viridiplantae</taxon>
        <taxon>Streptophyta</taxon>
        <taxon>Embryophyta</taxon>
        <taxon>Tracheophyta</taxon>
        <taxon>Spermatophyta</taxon>
        <taxon>Magnoliopsida</taxon>
        <taxon>Ranunculales</taxon>
        <taxon>Menispermaceae</taxon>
        <taxon>Menispermoideae</taxon>
        <taxon>Cissampelideae</taxon>
        <taxon>Stephania</taxon>
    </lineage>
</organism>
<keyword evidence="2" id="KW-1185">Reference proteome</keyword>
<proteinExistence type="predicted"/>
<evidence type="ECO:0000313" key="1">
    <source>
        <dbReference type="EMBL" id="KAK9123690.1"/>
    </source>
</evidence>
<gene>
    <name evidence="1" type="ORF">Sjap_013292</name>
</gene>
<dbReference type="Proteomes" id="UP001417504">
    <property type="component" value="Unassembled WGS sequence"/>
</dbReference>